<protein>
    <submittedName>
        <fullName evidence="1">Uncharacterized protein</fullName>
    </submittedName>
</protein>
<dbReference type="Proteomes" id="UP000031135">
    <property type="component" value="Chromosome"/>
</dbReference>
<organism evidence="1 2">
    <name type="scientific">Campylobacter subantarcticus LMG 24374</name>
    <dbReference type="NCBI Taxonomy" id="1388751"/>
    <lineage>
        <taxon>Bacteria</taxon>
        <taxon>Pseudomonadati</taxon>
        <taxon>Campylobacterota</taxon>
        <taxon>Epsilonproteobacteria</taxon>
        <taxon>Campylobacterales</taxon>
        <taxon>Campylobacteraceae</taxon>
        <taxon>Campylobacter</taxon>
    </lineage>
</organism>
<dbReference type="OrthoDB" id="5355692at2"/>
<dbReference type="KEGG" id="csm:CSUB8521_1660"/>
<proteinExistence type="predicted"/>
<reference evidence="1 2" key="1">
    <citation type="journal article" date="2014" name="Genome Biol. Evol.">
        <title>Comparative Genomics of the Campylobacter lari Group.</title>
        <authorList>
            <person name="Miller W.G."/>
            <person name="Yee E."/>
            <person name="Chapman M.H."/>
            <person name="Smith T.P."/>
            <person name="Bono J.L."/>
            <person name="Huynh S."/>
            <person name="Parker C.T."/>
            <person name="Vandamme P."/>
            <person name="Luong K."/>
            <person name="Korlach J."/>
        </authorList>
    </citation>
    <scope>NUCLEOTIDE SEQUENCE [LARGE SCALE GENOMIC DNA]</scope>
    <source>
        <strain evidence="1 2">LMG 24374</strain>
    </source>
</reference>
<evidence type="ECO:0000313" key="2">
    <source>
        <dbReference type="Proteomes" id="UP000031135"/>
    </source>
</evidence>
<gene>
    <name evidence="1" type="ORF">CSUB8521_1660</name>
</gene>
<dbReference type="AlphaFoldDB" id="A0A0A8HF14"/>
<dbReference type="EMBL" id="CP007772">
    <property type="protein sequence ID" value="AJC91469.1"/>
    <property type="molecule type" value="Genomic_DNA"/>
</dbReference>
<evidence type="ECO:0000313" key="1">
    <source>
        <dbReference type="EMBL" id="AJC91469.1"/>
    </source>
</evidence>
<dbReference type="HOGENOM" id="CLU_2394266_0_0_7"/>
<name>A0A0A8HF14_9BACT</name>
<accession>A0A0A8HF14</accession>
<dbReference type="RefSeq" id="WP_039664627.1">
    <property type="nucleotide sequence ID" value="NZ_CP007772.1"/>
</dbReference>
<sequence>MFGKNEIINNAVPAKIFIDNLGLYDNFHRNVNDIKSGFKVKRVGGKFFILLPEWFMKIIEADYNCYAIKAYDDFEYEFKISLTKKTEIGFYKL</sequence>